<evidence type="ECO:0000313" key="1">
    <source>
        <dbReference type="EMBL" id="STX52017.1"/>
    </source>
</evidence>
<reference evidence="1 2" key="1">
    <citation type="submission" date="2018-06" db="EMBL/GenBank/DDBJ databases">
        <authorList>
            <consortium name="Pathogen Informatics"/>
            <person name="Doyle S."/>
        </authorList>
    </citation>
    <scope>NUCLEOTIDE SEQUENCE [LARGE SCALE GENOMIC DNA]</scope>
    <source>
        <strain evidence="1 2">NCTC13316</strain>
    </source>
</reference>
<sequence>MECKCNVCGMSVKGMVCGKCEESLVTDTITSKDNNQVQVAKCPNGCGRIKSPTCCGQDMVCS</sequence>
<keyword evidence="2" id="KW-1185">Reference proteome</keyword>
<dbReference type="AlphaFoldDB" id="A0A378JLR2"/>
<protein>
    <submittedName>
        <fullName evidence="1">Uncharacterized protein</fullName>
    </submittedName>
</protein>
<name>A0A378JLR2_9GAMM</name>
<organism evidence="1 2">
    <name type="scientific">Legionella busanensis</name>
    <dbReference type="NCBI Taxonomy" id="190655"/>
    <lineage>
        <taxon>Bacteria</taxon>
        <taxon>Pseudomonadati</taxon>
        <taxon>Pseudomonadota</taxon>
        <taxon>Gammaproteobacteria</taxon>
        <taxon>Legionellales</taxon>
        <taxon>Legionellaceae</taxon>
        <taxon>Legionella</taxon>
    </lineage>
</organism>
<dbReference type="RefSeq" id="WP_115331609.1">
    <property type="nucleotide sequence ID" value="NZ_CAAAHP010000002.1"/>
</dbReference>
<evidence type="ECO:0000313" key="2">
    <source>
        <dbReference type="Proteomes" id="UP000254794"/>
    </source>
</evidence>
<proteinExistence type="predicted"/>
<dbReference type="EMBL" id="UGOD01000001">
    <property type="protein sequence ID" value="STX52017.1"/>
    <property type="molecule type" value="Genomic_DNA"/>
</dbReference>
<accession>A0A378JLR2</accession>
<gene>
    <name evidence="1" type="ORF">NCTC13316_02120</name>
</gene>
<dbReference type="OrthoDB" id="9801048at2"/>
<dbReference type="Proteomes" id="UP000254794">
    <property type="component" value="Unassembled WGS sequence"/>
</dbReference>